<evidence type="ECO:0000313" key="2">
    <source>
        <dbReference type="Proteomes" id="UP000001304"/>
    </source>
</evidence>
<name>E0SSG8_IGNAA</name>
<sequence>MVMEELDIYRGFYILYRVCGDSLSISPQHVEEIRCGELYQIIRNRSVMDSLAEIFYLAVYDANKKECRDFWCWIE</sequence>
<proteinExistence type="predicted"/>
<dbReference type="HOGENOM" id="CLU_2662274_0_0_2"/>
<dbReference type="KEGG" id="iag:Igag_0606"/>
<keyword evidence="2" id="KW-1185">Reference proteome</keyword>
<gene>
    <name evidence="1" type="ordered locus">Igag_0606</name>
</gene>
<reference evidence="1 2" key="1">
    <citation type="journal article" date="2010" name="Stand. Genomic Sci.">
        <title>Complete genome sequence of Ignisphaera aggregans type strain (AQ1.S1).</title>
        <authorList>
            <person name="Goker M."/>
            <person name="Held B."/>
            <person name="Lapidus A."/>
            <person name="Nolan M."/>
            <person name="Spring S."/>
            <person name="Yasawong M."/>
            <person name="Lucas S."/>
            <person name="Glavina Del Rio T."/>
            <person name="Tice H."/>
            <person name="Cheng J.F."/>
            <person name="Goodwin L."/>
            <person name="Tapia R."/>
            <person name="Pitluck S."/>
            <person name="Liolios K."/>
            <person name="Ivanova N."/>
            <person name="Mavromatis K."/>
            <person name="Mikhailova N."/>
            <person name="Pati A."/>
            <person name="Chen A."/>
            <person name="Palaniappan K."/>
            <person name="Brambilla E."/>
            <person name="Land M."/>
            <person name="Hauser L."/>
            <person name="Chang Y.J."/>
            <person name="Jeffries C.D."/>
            <person name="Brettin T."/>
            <person name="Detter J.C."/>
            <person name="Han C."/>
            <person name="Rohde M."/>
            <person name="Sikorski J."/>
            <person name="Woyke T."/>
            <person name="Bristow J."/>
            <person name="Eisen J.A."/>
            <person name="Markowitz V."/>
            <person name="Hugenholtz P."/>
            <person name="Kyrpides N.C."/>
            <person name="Klenk H.P."/>
        </authorList>
    </citation>
    <scope>NUCLEOTIDE SEQUENCE [LARGE SCALE GENOMIC DNA]</scope>
    <source>
        <strain evidence="2">DSM 17230 / JCM 13409 / AQ1.S1</strain>
    </source>
</reference>
<dbReference type="Proteomes" id="UP000001304">
    <property type="component" value="Chromosome"/>
</dbReference>
<dbReference type="EMBL" id="CP002098">
    <property type="protein sequence ID" value="ADM27440.1"/>
    <property type="molecule type" value="Genomic_DNA"/>
</dbReference>
<organism evidence="1 2">
    <name type="scientific">Ignisphaera aggregans (strain DSM 17230 / JCM 13409 / AQ1.S1)</name>
    <dbReference type="NCBI Taxonomy" id="583356"/>
    <lineage>
        <taxon>Archaea</taxon>
        <taxon>Thermoproteota</taxon>
        <taxon>Thermoprotei</taxon>
        <taxon>Desulfurococcales</taxon>
        <taxon>Desulfurococcaceae</taxon>
        <taxon>Ignisphaera</taxon>
    </lineage>
</organism>
<evidence type="ECO:0000313" key="1">
    <source>
        <dbReference type="EMBL" id="ADM27440.1"/>
    </source>
</evidence>
<accession>E0SSG8</accession>
<protein>
    <submittedName>
        <fullName evidence="1">Uncharacterized protein</fullName>
    </submittedName>
</protein>
<dbReference type="BioCyc" id="IAGG583356:GHAH-606-MONOMER"/>
<dbReference type="AlphaFoldDB" id="E0SSG8"/>